<sequence length="88" mass="10044">MLRILMLGVFLSLCLGGCYSPSPVIEPKKTLKETRERYNDEIMKEEPIPPIPKPSKEDHITPIPSTQWDQIPRSGYIVVSPKNTRPLQ</sequence>
<evidence type="ECO:0000313" key="3">
    <source>
        <dbReference type="Proteomes" id="UP000293550"/>
    </source>
</evidence>
<organism evidence="2 3">
    <name type="scientific">Candidatus Finniella inopinata</name>
    <dbReference type="NCBI Taxonomy" id="1696036"/>
    <lineage>
        <taxon>Bacteria</taxon>
        <taxon>Pseudomonadati</taxon>
        <taxon>Pseudomonadota</taxon>
        <taxon>Alphaproteobacteria</taxon>
        <taxon>Holosporales</taxon>
        <taxon>Candidatus Paracaedibacteraceae</taxon>
        <taxon>Candidatus Finniella</taxon>
    </lineage>
</organism>
<dbReference type="EMBL" id="SCFB01000006">
    <property type="protein sequence ID" value="RZI45856.1"/>
    <property type="molecule type" value="Genomic_DNA"/>
</dbReference>
<name>A0A4Q7DM48_9PROT</name>
<evidence type="ECO:0000256" key="1">
    <source>
        <dbReference type="SAM" id="MobiDB-lite"/>
    </source>
</evidence>
<feature type="region of interest" description="Disordered" evidence="1">
    <location>
        <begin position="39"/>
        <end position="68"/>
    </location>
</feature>
<accession>A0A4Q7DM48</accession>
<reference evidence="2 3" key="1">
    <citation type="submission" date="2018-10" db="EMBL/GenBank/DDBJ databases">
        <title>An updated phylogeny of the Alphaproteobacteria reveals that the parasitic Rickettsiales and Holosporales have independent origins.</title>
        <authorList>
            <person name="Munoz-Gomez S.A."/>
            <person name="Hess S."/>
            <person name="Burger G."/>
            <person name="Lang B.F."/>
            <person name="Susko E."/>
            <person name="Slamovits C.H."/>
            <person name="Roger A.J."/>
        </authorList>
    </citation>
    <scope>NUCLEOTIDE SEQUENCE [LARGE SCALE GENOMIC DNA]</scope>
    <source>
        <strain evidence="2">HOLO01</strain>
    </source>
</reference>
<evidence type="ECO:0000313" key="2">
    <source>
        <dbReference type="EMBL" id="RZI45856.1"/>
    </source>
</evidence>
<keyword evidence="3" id="KW-1185">Reference proteome</keyword>
<comment type="caution">
    <text evidence="2">The sequence shown here is derived from an EMBL/GenBank/DDBJ whole genome shotgun (WGS) entry which is preliminary data.</text>
</comment>
<gene>
    <name evidence="2" type="ORF">EQU50_05330</name>
</gene>
<protein>
    <submittedName>
        <fullName evidence="2">Uncharacterized protein</fullName>
    </submittedName>
</protein>
<proteinExistence type="predicted"/>
<dbReference type="Proteomes" id="UP000293550">
    <property type="component" value="Unassembled WGS sequence"/>
</dbReference>
<dbReference type="AlphaFoldDB" id="A0A4Q7DM48"/>
<dbReference type="RefSeq" id="WP_130154108.1">
    <property type="nucleotide sequence ID" value="NZ_SCFB01000006.1"/>
</dbReference>